<gene>
    <name evidence="1" type="ORF">FXB40_11390</name>
</gene>
<name>A0A5D3KUX0_9BRAD</name>
<reference evidence="1 2" key="1">
    <citation type="submission" date="2019-08" db="EMBL/GenBank/DDBJ databases">
        <title>Bradyrhizobium hipponensis sp. nov., a rhizobium isolated from a Lupinus angustifolius root nodule in Tunisia.</title>
        <authorList>
            <person name="Off K."/>
            <person name="Rejili M."/>
            <person name="Mars M."/>
            <person name="Brachmann A."/>
            <person name="Marin M."/>
        </authorList>
    </citation>
    <scope>NUCLEOTIDE SEQUENCE [LARGE SCALE GENOMIC DNA]</scope>
    <source>
        <strain evidence="1 2">CTAW71</strain>
    </source>
</reference>
<dbReference type="AlphaFoldDB" id="A0A5D3KUX0"/>
<protein>
    <submittedName>
        <fullName evidence="1">Uncharacterized protein</fullName>
    </submittedName>
</protein>
<evidence type="ECO:0000313" key="2">
    <source>
        <dbReference type="Proteomes" id="UP000324758"/>
    </source>
</evidence>
<dbReference type="OrthoDB" id="8254079at2"/>
<keyword evidence="2" id="KW-1185">Reference proteome</keyword>
<dbReference type="RefSeq" id="WP_148772301.1">
    <property type="nucleotide sequence ID" value="NZ_VSSS01000018.1"/>
</dbReference>
<organism evidence="1 2">
    <name type="scientific">Bradyrhizobium rifense</name>
    <dbReference type="NCBI Taxonomy" id="515499"/>
    <lineage>
        <taxon>Bacteria</taxon>
        <taxon>Pseudomonadati</taxon>
        <taxon>Pseudomonadota</taxon>
        <taxon>Alphaproteobacteria</taxon>
        <taxon>Hyphomicrobiales</taxon>
        <taxon>Nitrobacteraceae</taxon>
        <taxon>Bradyrhizobium</taxon>
    </lineage>
</organism>
<sequence>MRKLDDRTLANMDVVLGDVCRHLPNHGGDHESRKFVAERLVRAARRGQHTLTALEIVARQALRKLSRRKVA</sequence>
<dbReference type="Proteomes" id="UP000324758">
    <property type="component" value="Unassembled WGS sequence"/>
</dbReference>
<accession>A0A5D3KUX0</accession>
<evidence type="ECO:0000313" key="1">
    <source>
        <dbReference type="EMBL" id="TYL96638.1"/>
    </source>
</evidence>
<comment type="caution">
    <text evidence="1">The sequence shown here is derived from an EMBL/GenBank/DDBJ whole genome shotgun (WGS) entry which is preliminary data.</text>
</comment>
<dbReference type="EMBL" id="VSSS01000018">
    <property type="protein sequence ID" value="TYL96638.1"/>
    <property type="molecule type" value="Genomic_DNA"/>
</dbReference>
<proteinExistence type="predicted"/>